<dbReference type="Proteomes" id="UP000218067">
    <property type="component" value="Chromosome"/>
</dbReference>
<evidence type="ECO:0000313" key="2">
    <source>
        <dbReference type="EMBL" id="BAV41253.1"/>
    </source>
</evidence>
<sequence length="575" mass="62122">MTDNVLRTPLWDDNPSEVDLLGFDAVVAPIVDAIVAEELDPLTIGVHAKWGGGKSTVLNLIDDALFDVDGVRVVSTNPWEFDDHEDVKGTIIAEVLDGLREHFDQDAGLTEKIGELLGRISWSRVGTVVAKGVLTQTLDFAGLAEALKPKSRNSPESMAGFKTEFGKLIDSLPDTRRIVVLVDDLDRCMPSATVATLEAIKLFLSVSGMVFVIAADQDMVRDAIAMNLGGSPESSRYAQRYLDKIVQLPVSLPVLPAHEADAYLGLLLAKAGLDDDAFTALVAHASDRRKANKVPLLSEMDGLAAKPDDDTLRLASQLVHGLRSDKVVNPREIKRFLNAFQVRNRIAQARGVSVRADVLAKLLLLEDRFRVDFEKLVNTPDLERKTLLDTWQKWASGEGSAKPEGVSEDSREWAAAEPDLSSEKIGPYLTLAASLAITRQSGTPLDAELAALLAELTGDSETLRRTAVDKLVERSEDDQRIAIEALFAQARRQDEGGSTISSLIDIAGTAPALAQDVAAGLKESCWKQIDVGNAVEMGSSKVPEIATVARQLAEDEVIDAEVRQAALNVLDGGTN</sequence>
<dbReference type="SUPFAM" id="SSF52540">
    <property type="entry name" value="P-loop containing nucleoside triphosphate hydrolases"/>
    <property type="match status" value="1"/>
</dbReference>
<dbReference type="Pfam" id="PF07693">
    <property type="entry name" value="KAP_NTPase"/>
    <property type="match status" value="1"/>
</dbReference>
<dbReference type="AlphaFoldDB" id="A0A1B4Y2J6"/>
<dbReference type="PANTHER" id="PTHR22674:SF6">
    <property type="entry name" value="NTPASE KAP FAMILY P-LOOP DOMAIN-CONTAINING PROTEIN 1"/>
    <property type="match status" value="1"/>
</dbReference>
<dbReference type="InterPro" id="IPR011646">
    <property type="entry name" value="KAP_P-loop"/>
</dbReference>
<dbReference type="EMBL" id="AP017624">
    <property type="protein sequence ID" value="BAV41253.1"/>
    <property type="molecule type" value="Genomic_DNA"/>
</dbReference>
<dbReference type="GeneID" id="93436691"/>
<proteinExistence type="predicted"/>
<feature type="domain" description="KAP NTPase" evidence="1">
    <location>
        <begin position="26"/>
        <end position="346"/>
    </location>
</feature>
<dbReference type="PANTHER" id="PTHR22674">
    <property type="entry name" value="NTPASE, KAP FAMILY P-LOOP DOMAIN-CONTAINING 1"/>
    <property type="match status" value="1"/>
</dbReference>
<dbReference type="RefSeq" id="WP_096370575.1">
    <property type="nucleotide sequence ID" value="NZ_AP017624.1"/>
</dbReference>
<protein>
    <submittedName>
        <fullName evidence="2">p-loop ATPase</fullName>
    </submittedName>
</protein>
<organism evidence="2 3">
    <name type="scientific">Mycobacterium ulcerans subsp. shinshuense</name>
    <dbReference type="NCBI Taxonomy" id="1124626"/>
    <lineage>
        <taxon>Bacteria</taxon>
        <taxon>Bacillati</taxon>
        <taxon>Actinomycetota</taxon>
        <taxon>Actinomycetes</taxon>
        <taxon>Mycobacteriales</taxon>
        <taxon>Mycobacteriaceae</taxon>
        <taxon>Mycobacterium</taxon>
        <taxon>Mycobacterium ulcerans group</taxon>
    </lineage>
</organism>
<evidence type="ECO:0000259" key="1">
    <source>
        <dbReference type="Pfam" id="PF07693"/>
    </source>
</evidence>
<dbReference type="InterPro" id="IPR027417">
    <property type="entry name" value="P-loop_NTPase"/>
</dbReference>
<reference evidence="2 3" key="1">
    <citation type="submission" date="2016-08" db="EMBL/GenBank/DDBJ databases">
        <title>Complete genome sequence of Mycobacterium shinshuense, a subspecies of M. ulcerans.</title>
        <authorList>
            <person name="Yoshida M."/>
            <person name="Ogura Y."/>
            <person name="Hayashi T."/>
            <person name="Hoshino Y."/>
        </authorList>
    </citation>
    <scope>NUCLEOTIDE SEQUENCE [LARGE SCALE GENOMIC DNA]</scope>
    <source>
        <strain evidence="3">ATCC 33728</strain>
    </source>
</reference>
<name>A0A1B4Y2J6_MYCUL</name>
<dbReference type="InterPro" id="IPR052754">
    <property type="entry name" value="NTPase_KAP_P-loop"/>
</dbReference>
<gene>
    <name evidence="2" type="ORF">SHTP_2069</name>
</gene>
<evidence type="ECO:0000313" key="3">
    <source>
        <dbReference type="Proteomes" id="UP000218067"/>
    </source>
</evidence>
<accession>A0A1B4Y2J6</accession>